<evidence type="ECO:0000313" key="3">
    <source>
        <dbReference type="Proteomes" id="UP000093592"/>
    </source>
</evidence>
<feature type="region of interest" description="Disordered" evidence="1">
    <location>
        <begin position="342"/>
        <end position="369"/>
    </location>
</feature>
<feature type="region of interest" description="Disordered" evidence="1">
    <location>
        <begin position="253"/>
        <end position="284"/>
    </location>
</feature>
<accession>A0A1A2YPZ7</accession>
<gene>
    <name evidence="2" type="ORF">A5707_10380</name>
</gene>
<dbReference type="RefSeq" id="WP_065016601.1">
    <property type="nucleotide sequence ID" value="NZ_LZKJ01000200.1"/>
</dbReference>
<dbReference type="Proteomes" id="UP000093592">
    <property type="component" value="Unassembled WGS sequence"/>
</dbReference>
<evidence type="ECO:0008006" key="4">
    <source>
        <dbReference type="Google" id="ProtNLM"/>
    </source>
</evidence>
<dbReference type="EMBL" id="LZKJ01000200">
    <property type="protein sequence ID" value="OBI40309.1"/>
    <property type="molecule type" value="Genomic_DNA"/>
</dbReference>
<dbReference type="AlphaFoldDB" id="A0A1A2YPZ7"/>
<evidence type="ECO:0000256" key="1">
    <source>
        <dbReference type="SAM" id="MobiDB-lite"/>
    </source>
</evidence>
<proteinExistence type="predicted"/>
<dbReference type="OrthoDB" id="4641652at2"/>
<protein>
    <recommendedName>
        <fullName evidence="4">PPE family domain-containing protein</fullName>
    </recommendedName>
</protein>
<comment type="caution">
    <text evidence="2">The sequence shown here is derived from an EMBL/GenBank/DDBJ whole genome shotgun (WGS) entry which is preliminary data.</text>
</comment>
<organism evidence="2 3">
    <name type="scientific">Mycobacterium kyorinense</name>
    <dbReference type="NCBI Taxonomy" id="487514"/>
    <lineage>
        <taxon>Bacteria</taxon>
        <taxon>Bacillati</taxon>
        <taxon>Actinomycetota</taxon>
        <taxon>Actinomycetes</taxon>
        <taxon>Mycobacteriales</taxon>
        <taxon>Mycobacteriaceae</taxon>
        <taxon>Mycobacterium</taxon>
    </lineage>
</organism>
<name>A0A1A2YPZ7_9MYCO</name>
<reference evidence="3" key="1">
    <citation type="submission" date="2016-06" db="EMBL/GenBank/DDBJ databases">
        <authorList>
            <person name="Sutton G."/>
            <person name="Brinkac L."/>
            <person name="Sanka R."/>
            <person name="Adams M."/>
            <person name="Lau E."/>
            <person name="Sam S."/>
            <person name="Sreng N."/>
            <person name="Him V."/>
            <person name="Kerleguer A."/>
            <person name="Cheng S."/>
        </authorList>
    </citation>
    <scope>NUCLEOTIDE SEQUENCE [LARGE SCALE GENOMIC DNA]</scope>
    <source>
        <strain evidence="3">E861</strain>
    </source>
</reference>
<evidence type="ECO:0000313" key="2">
    <source>
        <dbReference type="EMBL" id="OBI40309.1"/>
    </source>
</evidence>
<sequence length="369" mass="36565">MGIEADNSPYGSQTLLGPGWPNIDEDVLAAAAAEFEQLAMHLTGVVVPQQQGQMMQIQGIWTGAAATAALGEASTIINGHEINAAEASAIALKLRAMEASVVKAKGLANATAQLTQRTCEMIEGLPLPGEDKEALLQSQIRLGQSQNMADVMTGTTELAGNLGTPAVNPAAIPIPPGGATGAGQAGKESQDGAQMVSQMVSQVGQLPQQLGKMTGGGQGLQQLTQPLQQISSMFGQLGKGGAGGADTSPFAAFSNHPAAGGSGATSGAGLMRGGGVPGSGGSPPRTPLMAKLVDKHTTTVAPTAVEEGAAAGSTVVSGAAPVGAGGGMGGMGGMGMMGHRGESGGTRAGMAVPTPLDHDLTEGEDDDDW</sequence>
<feature type="compositionally biased region" description="Gly residues" evidence="1">
    <location>
        <begin position="260"/>
        <end position="281"/>
    </location>
</feature>